<dbReference type="GO" id="GO:0015031">
    <property type="term" value="P:protein transport"/>
    <property type="evidence" value="ECO:0007669"/>
    <property type="project" value="UniProtKB-KW"/>
</dbReference>
<dbReference type="Pfam" id="PF11711">
    <property type="entry name" value="Tim54"/>
    <property type="match status" value="1"/>
</dbReference>
<comment type="subcellular location">
    <subcellularLocation>
        <location evidence="1">Mitochondrion inner membrane</location>
        <topology evidence="1">Single-pass membrane protein</topology>
    </subcellularLocation>
</comment>
<evidence type="ECO:0000313" key="13">
    <source>
        <dbReference type="Proteomes" id="UP000092321"/>
    </source>
</evidence>
<keyword evidence="4" id="KW-0813">Transport</keyword>
<keyword evidence="13" id="KW-1185">Reference proteome</keyword>
<name>A0A1B7TKH1_9ASCO</name>
<keyword evidence="11" id="KW-0472">Membrane</keyword>
<gene>
    <name evidence="12" type="ORF">HANVADRAFT_51083</name>
</gene>
<evidence type="ECO:0000256" key="2">
    <source>
        <dbReference type="ARBA" id="ARBA00006355"/>
    </source>
</evidence>
<keyword evidence="9" id="KW-0811">Translocation</keyword>
<evidence type="ECO:0000313" key="12">
    <source>
        <dbReference type="EMBL" id="OBA29175.1"/>
    </source>
</evidence>
<reference evidence="13" key="1">
    <citation type="journal article" date="2016" name="Proc. Natl. Acad. Sci. U.S.A.">
        <title>Comparative genomics of biotechnologically important yeasts.</title>
        <authorList>
            <person name="Riley R."/>
            <person name="Haridas S."/>
            <person name="Wolfe K.H."/>
            <person name="Lopes M.R."/>
            <person name="Hittinger C.T."/>
            <person name="Goeker M."/>
            <person name="Salamov A.A."/>
            <person name="Wisecaver J.H."/>
            <person name="Long T.M."/>
            <person name="Calvey C.H."/>
            <person name="Aerts A.L."/>
            <person name="Barry K.W."/>
            <person name="Choi C."/>
            <person name="Clum A."/>
            <person name="Coughlan A.Y."/>
            <person name="Deshpande S."/>
            <person name="Douglass A.P."/>
            <person name="Hanson S.J."/>
            <person name="Klenk H.-P."/>
            <person name="LaButti K.M."/>
            <person name="Lapidus A."/>
            <person name="Lindquist E.A."/>
            <person name="Lipzen A.M."/>
            <person name="Meier-Kolthoff J.P."/>
            <person name="Ohm R.A."/>
            <person name="Otillar R.P."/>
            <person name="Pangilinan J.L."/>
            <person name="Peng Y."/>
            <person name="Rokas A."/>
            <person name="Rosa C.A."/>
            <person name="Scheuner C."/>
            <person name="Sibirny A.A."/>
            <person name="Slot J.C."/>
            <person name="Stielow J.B."/>
            <person name="Sun H."/>
            <person name="Kurtzman C.P."/>
            <person name="Blackwell M."/>
            <person name="Grigoriev I.V."/>
            <person name="Jeffries T.W."/>
        </authorList>
    </citation>
    <scope>NUCLEOTIDE SEQUENCE [LARGE SCALE GENOMIC DNA]</scope>
    <source>
        <strain evidence="13">NRRL Y-1626</strain>
    </source>
</reference>
<proteinExistence type="inferred from homology"/>
<sequence>MRIPKNSNPAMRALGIPSFEKLTKKLPSRNWLIFFSLVGGGVSAYFYDQSQIKKIRAEYMSLAERESCDFGKEIPTNVRLRKIKIVVAPLPDDYLESTLKVWRRYIKPVIWAGGLDYELVLGDQQGKIRETIANSLREEREKIVKEEMKKDEPIVKDEVLLQKKETEEKDEEEKTEEDILVDKILNKQYDVKNVLGVFYKNDELKNSKILYQDALQQDQSKVGGVLCLGRGAYKEYLNGLQEGVLGPLEQTEYSLNDKLEKEEKWRESKKKQFPDKPVDELSMPDFIKKNYIGDSLDNTEKFEYPPKEFVKTDFKDPDTGILSFCKQPILLIAQPALYGIVNWPLRIYNFFTQRYLVEEYCRKSLAIVKQNVKNIENLDELSKLGEDVEEVHWPKKWVKKGVESGSEWVQPIKIDDRIVKDLKRFKTDDIPYLYSKEKNEINKKDQ</sequence>
<dbReference type="OrthoDB" id="5598305at2759"/>
<keyword evidence="7" id="KW-0653">Protein transport</keyword>
<dbReference type="AlphaFoldDB" id="A0A1B7TKH1"/>
<evidence type="ECO:0000256" key="5">
    <source>
        <dbReference type="ARBA" id="ARBA00022692"/>
    </source>
</evidence>
<dbReference type="EMBL" id="LXPE01000001">
    <property type="protein sequence ID" value="OBA29175.1"/>
    <property type="molecule type" value="Genomic_DNA"/>
</dbReference>
<evidence type="ECO:0000256" key="11">
    <source>
        <dbReference type="ARBA" id="ARBA00023136"/>
    </source>
</evidence>
<evidence type="ECO:0000256" key="10">
    <source>
        <dbReference type="ARBA" id="ARBA00023128"/>
    </source>
</evidence>
<organism evidence="12 13">
    <name type="scientific">Hanseniaspora valbyensis NRRL Y-1626</name>
    <dbReference type="NCBI Taxonomy" id="766949"/>
    <lineage>
        <taxon>Eukaryota</taxon>
        <taxon>Fungi</taxon>
        <taxon>Dikarya</taxon>
        <taxon>Ascomycota</taxon>
        <taxon>Saccharomycotina</taxon>
        <taxon>Saccharomycetes</taxon>
        <taxon>Saccharomycodales</taxon>
        <taxon>Saccharomycodaceae</taxon>
        <taxon>Hanseniaspora</taxon>
    </lineage>
</organism>
<dbReference type="GO" id="GO:0005743">
    <property type="term" value="C:mitochondrial inner membrane"/>
    <property type="evidence" value="ECO:0007669"/>
    <property type="project" value="UniProtKB-SubCell"/>
</dbReference>
<evidence type="ECO:0000256" key="4">
    <source>
        <dbReference type="ARBA" id="ARBA00022448"/>
    </source>
</evidence>
<keyword evidence="6" id="KW-0999">Mitochondrion inner membrane</keyword>
<evidence type="ECO:0000256" key="9">
    <source>
        <dbReference type="ARBA" id="ARBA00023010"/>
    </source>
</evidence>
<accession>A0A1B7TKH1</accession>
<comment type="caution">
    <text evidence="12">The sequence shown here is derived from an EMBL/GenBank/DDBJ whole genome shotgun (WGS) entry which is preliminary data.</text>
</comment>
<dbReference type="InterPro" id="IPR021056">
    <property type="entry name" value="Mt_import_IM_translocase_Tim54"/>
</dbReference>
<dbReference type="Proteomes" id="UP000092321">
    <property type="component" value="Unassembled WGS sequence"/>
</dbReference>
<evidence type="ECO:0000256" key="1">
    <source>
        <dbReference type="ARBA" id="ARBA00004434"/>
    </source>
</evidence>
<evidence type="ECO:0000256" key="8">
    <source>
        <dbReference type="ARBA" id="ARBA00022989"/>
    </source>
</evidence>
<comment type="similarity">
    <text evidence="2">Belongs to the TIM54 family.</text>
</comment>
<evidence type="ECO:0000256" key="7">
    <source>
        <dbReference type="ARBA" id="ARBA00022927"/>
    </source>
</evidence>
<evidence type="ECO:0000256" key="3">
    <source>
        <dbReference type="ARBA" id="ARBA00020796"/>
    </source>
</evidence>
<keyword evidence="5" id="KW-0812">Transmembrane</keyword>
<keyword evidence="10" id="KW-0496">Mitochondrion</keyword>
<keyword evidence="8" id="KW-1133">Transmembrane helix</keyword>
<evidence type="ECO:0000256" key="6">
    <source>
        <dbReference type="ARBA" id="ARBA00022792"/>
    </source>
</evidence>
<protein>
    <recommendedName>
        <fullName evidence="3">Mitochondrial import inner membrane translocase subunit TIM54</fullName>
    </recommendedName>
</protein>